<evidence type="ECO:0000313" key="2">
    <source>
        <dbReference type="EMBL" id="VCX38562.1"/>
    </source>
</evidence>
<evidence type="ECO:0000313" key="3">
    <source>
        <dbReference type="Proteomes" id="UP000269945"/>
    </source>
</evidence>
<proteinExistence type="predicted"/>
<gene>
    <name evidence="2" type="ORF">BN2614_LOCUS1</name>
</gene>
<feature type="compositionally biased region" description="Polar residues" evidence="1">
    <location>
        <begin position="133"/>
        <end position="147"/>
    </location>
</feature>
<evidence type="ECO:0000256" key="1">
    <source>
        <dbReference type="SAM" id="MobiDB-lite"/>
    </source>
</evidence>
<dbReference type="AlphaFoldDB" id="A0A9X9M7H3"/>
<comment type="caution">
    <text evidence="2">The sequence shown here is derived from an EMBL/GenBank/DDBJ whole genome shotgun (WGS) entry which is preliminary data.</text>
</comment>
<dbReference type="EMBL" id="CYRY02043884">
    <property type="protein sequence ID" value="VCX38562.1"/>
    <property type="molecule type" value="Genomic_DNA"/>
</dbReference>
<keyword evidence="3" id="KW-1185">Reference proteome</keyword>
<accession>A0A9X9M7H3</accession>
<sequence>RAGPLSGVLGGAGLRAAALTVPTRWRSSTTVPWASALSLTMGDRGRGFLGTQVGSPLTPPASCSLARRLTHFQDSIPEGLPVFGEGDMNPMLVYRKSLIRTDYVAQGEEEPAANPFDAICKDSKRPQELPVGTCSTWTPDTLASSSAGDREPRNSSKGQKSKRDVFDVDFLSSEDSENSSNEDVDVEGISVHEVGAGWSCGWWPRGGAGPGLPFLPRPTLLRVEAGPSARPPSRPRGPAASAPGSRGVLGPRGRV</sequence>
<organism evidence="2 3">
    <name type="scientific">Gulo gulo</name>
    <name type="common">Wolverine</name>
    <name type="synonym">Gluton</name>
    <dbReference type="NCBI Taxonomy" id="48420"/>
    <lineage>
        <taxon>Eukaryota</taxon>
        <taxon>Metazoa</taxon>
        <taxon>Chordata</taxon>
        <taxon>Craniata</taxon>
        <taxon>Vertebrata</taxon>
        <taxon>Euteleostomi</taxon>
        <taxon>Mammalia</taxon>
        <taxon>Eutheria</taxon>
        <taxon>Laurasiatheria</taxon>
        <taxon>Carnivora</taxon>
        <taxon>Caniformia</taxon>
        <taxon>Musteloidea</taxon>
        <taxon>Mustelidae</taxon>
        <taxon>Guloninae</taxon>
        <taxon>Gulo</taxon>
    </lineage>
</organism>
<feature type="non-terminal residue" evidence="2">
    <location>
        <position position="1"/>
    </location>
</feature>
<dbReference type="Proteomes" id="UP000269945">
    <property type="component" value="Unassembled WGS sequence"/>
</dbReference>
<reference evidence="2 3" key="1">
    <citation type="submission" date="2018-10" db="EMBL/GenBank/DDBJ databases">
        <authorList>
            <person name="Ekblom R."/>
            <person name="Jareborg N."/>
        </authorList>
    </citation>
    <scope>NUCLEOTIDE SEQUENCE [LARGE SCALE GENOMIC DNA]</scope>
    <source>
        <tissue evidence="2">Muscle</tissue>
    </source>
</reference>
<feature type="region of interest" description="Disordered" evidence="1">
    <location>
        <begin position="130"/>
        <end position="162"/>
    </location>
</feature>
<feature type="non-terminal residue" evidence="2">
    <location>
        <position position="255"/>
    </location>
</feature>
<protein>
    <submittedName>
        <fullName evidence="2">Uncharacterized protein</fullName>
    </submittedName>
</protein>
<feature type="region of interest" description="Disordered" evidence="1">
    <location>
        <begin position="223"/>
        <end position="255"/>
    </location>
</feature>
<name>A0A9X9M7H3_GULGU</name>
<feature type="compositionally biased region" description="Low complexity" evidence="1">
    <location>
        <begin position="236"/>
        <end position="246"/>
    </location>
</feature>